<feature type="region of interest" description="Disordered" evidence="1">
    <location>
        <begin position="18"/>
        <end position="79"/>
    </location>
</feature>
<feature type="compositionally biased region" description="Basic and acidic residues" evidence="1">
    <location>
        <begin position="38"/>
        <end position="49"/>
    </location>
</feature>
<comment type="caution">
    <text evidence="2">The sequence shown here is derived from an EMBL/GenBank/DDBJ whole genome shotgun (WGS) entry which is preliminary data.</text>
</comment>
<name>A0A840QG57_9PSEU</name>
<evidence type="ECO:0000313" key="2">
    <source>
        <dbReference type="EMBL" id="MBB5159446.1"/>
    </source>
</evidence>
<accession>A0A840QG57</accession>
<dbReference type="AlphaFoldDB" id="A0A840QG57"/>
<dbReference type="InterPro" id="IPR032724">
    <property type="entry name" value="SCP1.201-like"/>
</dbReference>
<gene>
    <name evidence="2" type="ORF">BJ970_007045</name>
</gene>
<dbReference type="EMBL" id="JACHIW010000002">
    <property type="protein sequence ID" value="MBB5159446.1"/>
    <property type="molecule type" value="Genomic_DNA"/>
</dbReference>
<dbReference type="Pfam" id="PF14428">
    <property type="entry name" value="DddA-like"/>
    <property type="match status" value="1"/>
</dbReference>
<proteinExistence type="predicted"/>
<protein>
    <submittedName>
        <fullName evidence="2">Uncharacterized protein</fullName>
    </submittedName>
</protein>
<keyword evidence="3" id="KW-1185">Reference proteome</keyword>
<dbReference type="Proteomes" id="UP000584374">
    <property type="component" value="Unassembled WGS sequence"/>
</dbReference>
<evidence type="ECO:0000256" key="1">
    <source>
        <dbReference type="SAM" id="MobiDB-lite"/>
    </source>
</evidence>
<dbReference type="RefSeq" id="WP_221468380.1">
    <property type="nucleotide sequence ID" value="NZ_JACHIW010000002.1"/>
</dbReference>
<evidence type="ECO:0000313" key="3">
    <source>
        <dbReference type="Proteomes" id="UP000584374"/>
    </source>
</evidence>
<reference evidence="2 3" key="1">
    <citation type="submission" date="2020-08" db="EMBL/GenBank/DDBJ databases">
        <title>Sequencing the genomes of 1000 actinobacteria strains.</title>
        <authorList>
            <person name="Klenk H.-P."/>
        </authorList>
    </citation>
    <scope>NUCLEOTIDE SEQUENCE [LARGE SCALE GENOMIC DNA]</scope>
    <source>
        <strain evidence="2 3">DSM 45584</strain>
    </source>
</reference>
<organism evidence="2 3">
    <name type="scientific">Saccharopolyspora phatthalungensis</name>
    <dbReference type="NCBI Taxonomy" id="664693"/>
    <lineage>
        <taxon>Bacteria</taxon>
        <taxon>Bacillati</taxon>
        <taxon>Actinomycetota</taxon>
        <taxon>Actinomycetes</taxon>
        <taxon>Pseudonocardiales</taxon>
        <taxon>Pseudonocardiaceae</taxon>
        <taxon>Saccharopolyspora</taxon>
    </lineage>
</organism>
<sequence>MIELISTYRRSLEVRQAVESTPPSAAHPSTAGRIPTDTAHDRDWAEHARSRLPKRKKGDQTTGFGYDRDGTEHHITSGRDPAFSEEARLILHNSPRFLTDHRGAPTVVLHVEVKYALMMRRAGQTYGVVVLNKAICDLRRGCGAAVRAILPQGSVLVVWEPGATKPIELLGEARP</sequence>
<feature type="compositionally biased region" description="Basic and acidic residues" evidence="1">
    <location>
        <begin position="66"/>
        <end position="77"/>
    </location>
</feature>